<dbReference type="PANTHER" id="PTHR48191:SF2">
    <property type="entry name" value="PROTEIN HHL1, CHLOROPLASTIC"/>
    <property type="match status" value="1"/>
</dbReference>
<dbReference type="PANTHER" id="PTHR48191">
    <property type="entry name" value="PROTEIN HHL1 CHLOROPLASTIC"/>
    <property type="match status" value="1"/>
</dbReference>
<feature type="non-terminal residue" evidence="1">
    <location>
        <position position="102"/>
    </location>
</feature>
<name>A0ABQ7B1C8_BRACR</name>
<evidence type="ECO:0000313" key="2">
    <source>
        <dbReference type="Proteomes" id="UP000266723"/>
    </source>
</evidence>
<dbReference type="InterPro" id="IPR045388">
    <property type="entry name" value="HHL1-like"/>
</dbReference>
<keyword evidence="2" id="KW-1185">Reference proteome</keyword>
<protein>
    <submittedName>
        <fullName evidence="1">Uncharacterized protein</fullName>
    </submittedName>
</protein>
<gene>
    <name evidence="1" type="ORF">DY000_02062997</name>
</gene>
<reference evidence="1 2" key="1">
    <citation type="journal article" date="2020" name="BMC Genomics">
        <title>Intraspecific diversification of the crop wild relative Brassica cretica Lam. using demographic model selection.</title>
        <authorList>
            <person name="Kioukis A."/>
            <person name="Michalopoulou V.A."/>
            <person name="Briers L."/>
            <person name="Pirintsos S."/>
            <person name="Studholme D.J."/>
            <person name="Pavlidis P."/>
            <person name="Sarris P.F."/>
        </authorList>
    </citation>
    <scope>NUCLEOTIDE SEQUENCE [LARGE SCALE GENOMIC DNA]</scope>
    <source>
        <strain evidence="2">cv. PFS-1207/04</strain>
    </source>
</reference>
<organism evidence="1 2">
    <name type="scientific">Brassica cretica</name>
    <name type="common">Mustard</name>
    <dbReference type="NCBI Taxonomy" id="69181"/>
    <lineage>
        <taxon>Eukaryota</taxon>
        <taxon>Viridiplantae</taxon>
        <taxon>Streptophyta</taxon>
        <taxon>Embryophyta</taxon>
        <taxon>Tracheophyta</taxon>
        <taxon>Spermatophyta</taxon>
        <taxon>Magnoliopsida</taxon>
        <taxon>eudicotyledons</taxon>
        <taxon>Gunneridae</taxon>
        <taxon>Pentapetalae</taxon>
        <taxon>rosids</taxon>
        <taxon>malvids</taxon>
        <taxon>Brassicales</taxon>
        <taxon>Brassicaceae</taxon>
        <taxon>Brassiceae</taxon>
        <taxon>Brassica</taxon>
    </lineage>
</organism>
<accession>A0ABQ7B1C8</accession>
<comment type="caution">
    <text evidence="1">The sequence shown here is derived from an EMBL/GenBank/DDBJ whole genome shotgun (WGS) entry which is preliminary data.</text>
</comment>
<sequence length="102" mass="11418">MFFPSKTFEFCPVISQLPTQDQLKTVLDKVKDFFGDAKESFGKISSLNPGVDEESPDEKAKQNHILNDYISQGPKAGELTLDSQQLADDGYIKPMCRATRCK</sequence>
<dbReference type="EMBL" id="QGKV02001556">
    <property type="protein sequence ID" value="KAF3520043.1"/>
    <property type="molecule type" value="Genomic_DNA"/>
</dbReference>
<dbReference type="Proteomes" id="UP000266723">
    <property type="component" value="Unassembled WGS sequence"/>
</dbReference>
<evidence type="ECO:0000313" key="1">
    <source>
        <dbReference type="EMBL" id="KAF3520043.1"/>
    </source>
</evidence>
<proteinExistence type="predicted"/>